<dbReference type="NCBIfam" id="NF006345">
    <property type="entry name" value="PRK08572.1"/>
    <property type="match status" value="1"/>
</dbReference>
<dbReference type="InterPro" id="IPR000266">
    <property type="entry name" value="Ribosomal_uS17"/>
</dbReference>
<dbReference type="GO" id="GO:0019843">
    <property type="term" value="F:rRNA binding"/>
    <property type="evidence" value="ECO:0007669"/>
    <property type="project" value="UniProtKB-UniRule"/>
</dbReference>
<dbReference type="EMBL" id="KT006966">
    <property type="protein sequence ID" value="AKQ01460.1"/>
    <property type="molecule type" value="Genomic_DNA"/>
</dbReference>
<comment type="similarity">
    <text evidence="1 6">Belongs to the universal ribosomal protein uS17 family.</text>
</comment>
<dbReference type="PANTHER" id="PTHR10744">
    <property type="entry name" value="40S RIBOSOMAL PROTEIN S11 FAMILY MEMBER"/>
    <property type="match status" value="1"/>
</dbReference>
<comment type="subunit">
    <text evidence="6">Part of the 30S ribosomal subunit.</text>
</comment>
<evidence type="ECO:0000256" key="4">
    <source>
        <dbReference type="ARBA" id="ARBA00022980"/>
    </source>
</evidence>
<keyword evidence="5 6" id="KW-0687">Ribonucleoprotein</keyword>
<keyword evidence="2 6" id="KW-0699">rRNA-binding</keyword>
<dbReference type="InterPro" id="IPR019978">
    <property type="entry name" value="Ribosomal_uS17_archaeal"/>
</dbReference>
<dbReference type="AlphaFoldDB" id="A0A0H4T407"/>
<comment type="function">
    <text evidence="6">One of the primary rRNA binding proteins, it binds specifically to the 5'-end of 16S ribosomal RNA.</text>
</comment>
<dbReference type="GO" id="GO:0022627">
    <property type="term" value="C:cytosolic small ribosomal subunit"/>
    <property type="evidence" value="ECO:0007669"/>
    <property type="project" value="UniProtKB-UniRule"/>
</dbReference>
<dbReference type="SUPFAM" id="SSF50249">
    <property type="entry name" value="Nucleic acid-binding proteins"/>
    <property type="match status" value="1"/>
</dbReference>
<dbReference type="HAMAP" id="MF_01345_A">
    <property type="entry name" value="Ribosomal_uS17_A"/>
    <property type="match status" value="1"/>
</dbReference>
<evidence type="ECO:0000256" key="2">
    <source>
        <dbReference type="ARBA" id="ARBA00022730"/>
    </source>
</evidence>
<dbReference type="InterPro" id="IPR028333">
    <property type="entry name" value="Ribosomal_uS17_arc/euk"/>
</dbReference>
<dbReference type="NCBIfam" id="TIGR03630">
    <property type="entry name" value="uS17_arch"/>
    <property type="match status" value="1"/>
</dbReference>
<organism evidence="7">
    <name type="scientific">uncultured thaumarchaeote Rifle_16ft_4_minimus_1872</name>
    <dbReference type="NCBI Taxonomy" id="1665209"/>
    <lineage>
        <taxon>Archaea</taxon>
        <taxon>Nitrososphaerota</taxon>
        <taxon>environmental samples</taxon>
    </lineage>
</organism>
<gene>
    <name evidence="6" type="primary">rps17</name>
</gene>
<evidence type="ECO:0000256" key="5">
    <source>
        <dbReference type="ARBA" id="ARBA00023274"/>
    </source>
</evidence>
<dbReference type="CDD" id="cd00364">
    <property type="entry name" value="Ribosomal_uS17"/>
    <property type="match status" value="1"/>
</dbReference>
<dbReference type="PRINTS" id="PR00973">
    <property type="entry name" value="RIBOSOMALS17"/>
</dbReference>
<dbReference type="InterPro" id="IPR012340">
    <property type="entry name" value="NA-bd_OB-fold"/>
</dbReference>
<dbReference type="PANTHER" id="PTHR10744:SF9">
    <property type="entry name" value="40S RIBOSOMAL PROTEIN S11-RELATED"/>
    <property type="match status" value="1"/>
</dbReference>
<evidence type="ECO:0000313" key="7">
    <source>
        <dbReference type="EMBL" id="AKQ01460.1"/>
    </source>
</evidence>
<keyword evidence="4 6" id="KW-0689">Ribosomal protein</keyword>
<proteinExistence type="inferred from homology"/>
<evidence type="ECO:0000256" key="6">
    <source>
        <dbReference type="HAMAP-Rule" id="MF_01345"/>
    </source>
</evidence>
<protein>
    <recommendedName>
        <fullName evidence="6">Small ribosomal subunit protein uS17</fullName>
    </recommendedName>
</protein>
<sequence>MRNIGIDINPPKNSCTDPYCPFHGNIGVRGRILEGIAISTKAKLTAVIQREYYKYVPKYLRYEKRTSRISAHLAPCLGIREGDTVTIGECRPITKTVSFVVLERVEK</sequence>
<accession>A0A0H4T407</accession>
<evidence type="ECO:0000256" key="3">
    <source>
        <dbReference type="ARBA" id="ARBA00022884"/>
    </source>
</evidence>
<dbReference type="GO" id="GO:0006412">
    <property type="term" value="P:translation"/>
    <property type="evidence" value="ECO:0007669"/>
    <property type="project" value="UniProtKB-UniRule"/>
</dbReference>
<keyword evidence="3 6" id="KW-0694">RNA-binding</keyword>
<dbReference type="GO" id="GO:0003735">
    <property type="term" value="F:structural constituent of ribosome"/>
    <property type="evidence" value="ECO:0007669"/>
    <property type="project" value="UniProtKB-UniRule"/>
</dbReference>
<dbReference type="Gene3D" id="2.40.50.1000">
    <property type="match status" value="1"/>
</dbReference>
<evidence type="ECO:0000256" key="1">
    <source>
        <dbReference type="ARBA" id="ARBA00010254"/>
    </source>
</evidence>
<dbReference type="Pfam" id="PF00366">
    <property type="entry name" value="Ribosomal_S17"/>
    <property type="match status" value="1"/>
</dbReference>
<name>A0A0H4T407_9ARCH</name>
<reference evidence="7" key="1">
    <citation type="journal article" date="2015" name="ISME J.">
        <title>Aquifer environment selects for microbial species cohorts in sediment and groundwater.</title>
        <authorList>
            <person name="Hug L.A."/>
            <person name="Thomas B.C."/>
            <person name="Brown C.T."/>
            <person name="Frischkorn K.R."/>
            <person name="Williams K.H."/>
            <person name="Tringe S.G."/>
            <person name="Banfield J.F."/>
        </authorList>
    </citation>
    <scope>NUCLEOTIDE SEQUENCE</scope>
</reference>